<protein>
    <recommendedName>
        <fullName evidence="3">DUF3597 domain-containing protein</fullName>
    </recommendedName>
</protein>
<feature type="chain" id="PRO_5021418397" description="DUF3597 domain-containing protein" evidence="2">
    <location>
        <begin position="21"/>
        <end position="158"/>
    </location>
</feature>
<feature type="domain" description="DUF3597" evidence="3">
    <location>
        <begin position="3"/>
        <end position="153"/>
    </location>
</feature>
<proteinExistence type="predicted"/>
<dbReference type="EMBL" id="CP025189">
    <property type="protein sequence ID" value="AWV21479.1"/>
    <property type="molecule type" value="Genomic_DNA"/>
</dbReference>
<keyword evidence="2" id="KW-0732">Signal</keyword>
<name>A0A4Y1MV48_9PROT</name>
<dbReference type="SUPFAM" id="SSF158634">
    <property type="entry name" value="RPA2825-like"/>
    <property type="match status" value="1"/>
</dbReference>
<gene>
    <name evidence="4" type="ORF">RADP37_00758</name>
</gene>
<dbReference type="AlphaFoldDB" id="A0A4Y1MV48"/>
<organism evidence="4">
    <name type="scientific">Roseomonas mucosa</name>
    <dbReference type="NCBI Taxonomy" id="207340"/>
    <lineage>
        <taxon>Bacteria</taxon>
        <taxon>Pseudomonadati</taxon>
        <taxon>Pseudomonadota</taxon>
        <taxon>Alphaproteobacteria</taxon>
        <taxon>Acetobacterales</taxon>
        <taxon>Roseomonadaceae</taxon>
        <taxon>Roseomonas</taxon>
    </lineage>
</organism>
<evidence type="ECO:0000259" key="3">
    <source>
        <dbReference type="Pfam" id="PF12200"/>
    </source>
</evidence>
<evidence type="ECO:0000256" key="1">
    <source>
        <dbReference type="SAM" id="MobiDB-lite"/>
    </source>
</evidence>
<reference evidence="4" key="1">
    <citation type="submission" date="2017-12" db="EMBL/GenBank/DDBJ databases">
        <authorList>
            <person name="Martens C."/>
            <person name="Dahlstrom E."/>
            <person name="Barbian K."/>
            <person name="Sykora L."/>
            <person name="Ricklefs S."/>
            <person name="Bruno D."/>
            <person name="Anzick I."/>
            <person name="Myles I."/>
            <person name="Datta S.K."/>
        </authorList>
    </citation>
    <scope>NUCLEOTIDE SEQUENCE</scope>
    <source>
        <strain evidence="4">AD2</strain>
    </source>
</reference>
<accession>A0A4Y1MV48</accession>
<evidence type="ECO:0000313" key="4">
    <source>
        <dbReference type="EMBL" id="AWV21479.1"/>
    </source>
</evidence>
<dbReference type="InterPro" id="IPR022016">
    <property type="entry name" value="DUF3597"/>
</dbReference>
<feature type="signal peptide" evidence="2">
    <location>
        <begin position="1"/>
        <end position="20"/>
    </location>
</feature>
<feature type="region of interest" description="Disordered" evidence="1">
    <location>
        <begin position="18"/>
        <end position="72"/>
    </location>
</feature>
<dbReference type="Pfam" id="PF12200">
    <property type="entry name" value="DUF3597"/>
    <property type="match status" value="1"/>
</dbReference>
<sequence>MSIFSSILNKIFHPAGAAQAATPAGSDQAPDAGAAPAAAAPDAGAAPAAAAPAGVAPAGAAPAGAGSVQSSGQEVDVESVLEGIAAQKGGGGNWRTSIVDLLKMLDLDSSLDARKQLASELNVHAGADGSAEQNIALSKAVWQQLAQNGGKVPDSLKH</sequence>
<dbReference type="RefSeq" id="WP_314216340.1">
    <property type="nucleotide sequence ID" value="NZ_CP025189.1"/>
</dbReference>
<evidence type="ECO:0000256" key="2">
    <source>
        <dbReference type="SAM" id="SignalP"/>
    </source>
</evidence>